<dbReference type="SUPFAM" id="SSF56801">
    <property type="entry name" value="Acetyl-CoA synthetase-like"/>
    <property type="match status" value="1"/>
</dbReference>
<evidence type="ECO:0000256" key="1">
    <source>
        <dbReference type="ARBA" id="ARBA00006432"/>
    </source>
</evidence>
<proteinExistence type="inferred from homology"/>
<comment type="caution">
    <text evidence="5">The sequence shown here is derived from an EMBL/GenBank/DDBJ whole genome shotgun (WGS) entry which is preliminary data.</text>
</comment>
<evidence type="ECO:0000256" key="3">
    <source>
        <dbReference type="ARBA" id="ARBA00022741"/>
    </source>
</evidence>
<evidence type="ECO:0000313" key="5">
    <source>
        <dbReference type="EMBL" id="GAG80339.1"/>
    </source>
</evidence>
<keyword evidence="2" id="KW-0436">Ligase</keyword>
<evidence type="ECO:0000256" key="2">
    <source>
        <dbReference type="ARBA" id="ARBA00022598"/>
    </source>
</evidence>
<evidence type="ECO:0000256" key="4">
    <source>
        <dbReference type="ARBA" id="ARBA00022840"/>
    </source>
</evidence>
<feature type="non-terminal residue" evidence="5">
    <location>
        <position position="1"/>
    </location>
</feature>
<dbReference type="EMBL" id="BART01012386">
    <property type="protein sequence ID" value="GAG80339.1"/>
    <property type="molecule type" value="Genomic_DNA"/>
</dbReference>
<dbReference type="GO" id="GO:0005524">
    <property type="term" value="F:ATP binding"/>
    <property type="evidence" value="ECO:0007669"/>
    <property type="project" value="UniProtKB-KW"/>
</dbReference>
<reference evidence="5" key="1">
    <citation type="journal article" date="2014" name="Front. Microbiol.">
        <title>High frequency of phylogenetically diverse reductive dehalogenase-homologous genes in deep subseafloor sedimentary metagenomes.</title>
        <authorList>
            <person name="Kawai M."/>
            <person name="Futagami T."/>
            <person name="Toyoda A."/>
            <person name="Takaki Y."/>
            <person name="Nishi S."/>
            <person name="Hori S."/>
            <person name="Arai W."/>
            <person name="Tsubouchi T."/>
            <person name="Morono Y."/>
            <person name="Uchiyama I."/>
            <person name="Ito T."/>
            <person name="Fujiyama A."/>
            <person name="Inagaki F."/>
            <person name="Takami H."/>
        </authorList>
    </citation>
    <scope>NUCLEOTIDE SEQUENCE</scope>
    <source>
        <strain evidence="5">Expedition CK06-06</strain>
    </source>
</reference>
<gene>
    <name evidence="5" type="ORF">S01H4_25884</name>
</gene>
<dbReference type="Gene3D" id="3.30.300.30">
    <property type="match status" value="1"/>
</dbReference>
<evidence type="ECO:0008006" key="6">
    <source>
        <dbReference type="Google" id="ProtNLM"/>
    </source>
</evidence>
<name>X1AEN4_9ZZZZ</name>
<dbReference type="PANTHER" id="PTHR43107:SF15">
    <property type="entry name" value="FATTY ACID TRANSPORT PROTEIN 3, ISOFORM A"/>
    <property type="match status" value="1"/>
</dbReference>
<keyword evidence="3" id="KW-0547">Nucleotide-binding</keyword>
<dbReference type="InterPro" id="IPR045851">
    <property type="entry name" value="AMP-bd_C_sf"/>
</dbReference>
<comment type="similarity">
    <text evidence="1">Belongs to the ATP-dependent AMP-binding enzyme family.</text>
</comment>
<dbReference type="PANTHER" id="PTHR43107">
    <property type="entry name" value="LONG-CHAIN FATTY ACID TRANSPORT PROTEIN"/>
    <property type="match status" value="1"/>
</dbReference>
<dbReference type="GO" id="GO:0004467">
    <property type="term" value="F:long-chain fatty acid-CoA ligase activity"/>
    <property type="evidence" value="ECO:0007669"/>
    <property type="project" value="TreeGrafter"/>
</dbReference>
<dbReference type="GO" id="GO:0044539">
    <property type="term" value="P:long-chain fatty acid import into cell"/>
    <property type="evidence" value="ECO:0007669"/>
    <property type="project" value="TreeGrafter"/>
</dbReference>
<accession>X1AEN4</accession>
<dbReference type="AlphaFoldDB" id="X1AEN4"/>
<sequence>TEEEIDFKEFLIFIQKYLPHYAVPKFIRIINEFNFTATHKIQKTNLKKEGYNINEIKDPLFVLLPNSTEYVSLTKEIYKEISEGKYSF</sequence>
<protein>
    <recommendedName>
        <fullName evidence="6">AMP-binding enzyme C-terminal domain-containing protein</fullName>
    </recommendedName>
</protein>
<dbReference type="GO" id="GO:0005324">
    <property type="term" value="F:long-chain fatty acid transmembrane transporter activity"/>
    <property type="evidence" value="ECO:0007669"/>
    <property type="project" value="TreeGrafter"/>
</dbReference>
<keyword evidence="4" id="KW-0067">ATP-binding</keyword>
<dbReference type="GO" id="GO:0005886">
    <property type="term" value="C:plasma membrane"/>
    <property type="evidence" value="ECO:0007669"/>
    <property type="project" value="TreeGrafter"/>
</dbReference>
<organism evidence="5">
    <name type="scientific">marine sediment metagenome</name>
    <dbReference type="NCBI Taxonomy" id="412755"/>
    <lineage>
        <taxon>unclassified sequences</taxon>
        <taxon>metagenomes</taxon>
        <taxon>ecological metagenomes</taxon>
    </lineage>
</organism>